<evidence type="ECO:0000259" key="2">
    <source>
        <dbReference type="SMART" id="SM00382"/>
    </source>
</evidence>
<evidence type="ECO:0000313" key="4">
    <source>
        <dbReference type="Proteomes" id="UP000318431"/>
    </source>
</evidence>
<dbReference type="Proteomes" id="UP000318431">
    <property type="component" value="Unassembled WGS sequence"/>
</dbReference>
<dbReference type="SMART" id="SM00382">
    <property type="entry name" value="AAA"/>
    <property type="match status" value="1"/>
</dbReference>
<proteinExistence type="predicted"/>
<dbReference type="Gene3D" id="3.40.50.300">
    <property type="entry name" value="P-loop containing nucleotide triphosphate hydrolases"/>
    <property type="match status" value="1"/>
</dbReference>
<dbReference type="EMBL" id="VLLB01000007">
    <property type="protein sequence ID" value="TWI63046.1"/>
    <property type="molecule type" value="Genomic_DNA"/>
</dbReference>
<accession>A0A562R3V0</accession>
<protein>
    <recommendedName>
        <fullName evidence="2">AAA+ ATPase domain-containing protein</fullName>
    </recommendedName>
</protein>
<evidence type="ECO:0000313" key="3">
    <source>
        <dbReference type="EMBL" id="TWI63046.1"/>
    </source>
</evidence>
<reference evidence="3 4" key="1">
    <citation type="journal article" date="2015" name="Stand. Genomic Sci.">
        <title>Genomic Encyclopedia of Bacterial and Archaeal Type Strains, Phase III: the genomes of soil and plant-associated and newly described type strains.</title>
        <authorList>
            <person name="Whitman W.B."/>
            <person name="Woyke T."/>
            <person name="Klenk H.P."/>
            <person name="Zhou Y."/>
            <person name="Lilburn T.G."/>
            <person name="Beck B.J."/>
            <person name="De Vos P."/>
            <person name="Vandamme P."/>
            <person name="Eisen J.A."/>
            <person name="Garrity G."/>
            <person name="Hugenholtz P."/>
            <person name="Kyrpides N.C."/>
        </authorList>
    </citation>
    <scope>NUCLEOTIDE SEQUENCE [LARGE SCALE GENOMIC DNA]</scope>
    <source>
        <strain evidence="3 4">CGMCC 1.10822</strain>
    </source>
</reference>
<dbReference type="InterPro" id="IPR027417">
    <property type="entry name" value="P-loop_NTPase"/>
</dbReference>
<name>A0A562R3V0_9BURK</name>
<dbReference type="SUPFAM" id="SSF52540">
    <property type="entry name" value="P-loop containing nucleoside triphosphate hydrolases"/>
    <property type="match status" value="1"/>
</dbReference>
<dbReference type="AlphaFoldDB" id="A0A562R3V0"/>
<keyword evidence="4" id="KW-1185">Reference proteome</keyword>
<feature type="domain" description="AAA+ ATPase" evidence="2">
    <location>
        <begin position="166"/>
        <end position="361"/>
    </location>
</feature>
<dbReference type="InterPro" id="IPR003593">
    <property type="entry name" value="AAA+_ATPase"/>
</dbReference>
<comment type="caution">
    <text evidence="3">The sequence shown here is derived from an EMBL/GenBank/DDBJ whole genome shotgun (WGS) entry which is preliminary data.</text>
</comment>
<evidence type="ECO:0000256" key="1">
    <source>
        <dbReference type="SAM" id="MobiDB-lite"/>
    </source>
</evidence>
<sequence>MMDLHTAVPDSERTEGLPDLPTQPKTVRDTGLDLGLLAELAAKHLFGAGRTHLPVLTTRLRLSINVLREVLDFMVAEGLAEVAWRGESDIDVQYQLTGTGRQRAVAWLERSPYAGPAPVPLETYRALLQRQAARLPSVMADDVAAEFAGDCLPATVRRLAGAALHAHRPLLLHGPSGSGKTHLARRLGRLLQGCVAVPHAVLVGQEIMQVFDAALHQPPPALPAALSHARAVGERRSSDTRWTLCRRPVLHLGADLAADMLDLRLDAFAGCYHAPAHVKAAGGLVIVDDLGRQRIGAAALLNRLTQPLDTGSEQLALQGGHTFAVPCDARMIFVTNLDPAVLLDPSSLRRLGYKVHVGPIGAAAYRALFRQQCRGCGIEPDEAALDYLVDALHGDSGQPLLAGFPHDILARIADFAAFEGRHPVLSAAALDQAWASMFATDVPLADADTEDDAAVTLYARIG</sequence>
<feature type="region of interest" description="Disordered" evidence="1">
    <location>
        <begin position="1"/>
        <end position="25"/>
    </location>
</feature>
<gene>
    <name evidence="3" type="ORF">IP91_03886</name>
</gene>
<dbReference type="CDD" id="cd00009">
    <property type="entry name" value="AAA"/>
    <property type="match status" value="1"/>
</dbReference>
<organism evidence="3 4">
    <name type="scientific">Pseudoduganella lurida</name>
    <dbReference type="NCBI Taxonomy" id="1036180"/>
    <lineage>
        <taxon>Bacteria</taxon>
        <taxon>Pseudomonadati</taxon>
        <taxon>Pseudomonadota</taxon>
        <taxon>Betaproteobacteria</taxon>
        <taxon>Burkholderiales</taxon>
        <taxon>Oxalobacteraceae</taxon>
        <taxon>Telluria group</taxon>
        <taxon>Pseudoduganella</taxon>
    </lineage>
</organism>
<dbReference type="RefSeq" id="WP_229474686.1">
    <property type="nucleotide sequence ID" value="NZ_VLLB01000007.1"/>
</dbReference>